<dbReference type="Proteomes" id="UP000509418">
    <property type="component" value="Chromosome"/>
</dbReference>
<proteinExistence type="predicted"/>
<gene>
    <name evidence="3" type="ORF">HUT05_12435</name>
</gene>
<evidence type="ECO:0000313" key="4">
    <source>
        <dbReference type="Proteomes" id="UP000509418"/>
    </source>
</evidence>
<name>A0A7H8T552_STRCX</name>
<dbReference type="AlphaFoldDB" id="A0A7H8T552"/>
<dbReference type="InterPro" id="IPR046266">
    <property type="entry name" value="DUF6299"/>
</dbReference>
<keyword evidence="1" id="KW-0732">Signal</keyword>
<protein>
    <recommendedName>
        <fullName evidence="2">DUF6299 domain-containing protein</fullName>
    </recommendedName>
</protein>
<keyword evidence="4" id="KW-1185">Reference proteome</keyword>
<organism evidence="3 4">
    <name type="scientific">Streptomyces chartreusis</name>
    <dbReference type="NCBI Taxonomy" id="1969"/>
    <lineage>
        <taxon>Bacteria</taxon>
        <taxon>Bacillati</taxon>
        <taxon>Actinomycetota</taxon>
        <taxon>Actinomycetes</taxon>
        <taxon>Kitasatosporales</taxon>
        <taxon>Streptomycetaceae</taxon>
        <taxon>Streptomyces</taxon>
    </lineage>
</organism>
<evidence type="ECO:0000313" key="3">
    <source>
        <dbReference type="EMBL" id="QKZ18088.1"/>
    </source>
</evidence>
<evidence type="ECO:0000259" key="2">
    <source>
        <dbReference type="Pfam" id="PF19816"/>
    </source>
</evidence>
<sequence>MPLRPALATAVGAALLLLVAAPSAPADSDKSTEAEKAVTESVTVDAPARLAADGNVTVSGTYRCADSKGPTFVSSSIGQQDSTNRYAIGGTVAECDGKVHRWKNKSKPAPSTLKRGKADVEATIVELRPMEGLGGLPLPHFHAALKKNVTLSKA</sequence>
<dbReference type="RefSeq" id="WP_176575156.1">
    <property type="nucleotide sequence ID" value="NZ_CBDRGH010000034.1"/>
</dbReference>
<feature type="signal peptide" evidence="1">
    <location>
        <begin position="1"/>
        <end position="26"/>
    </location>
</feature>
<accession>A0A7H8T552</accession>
<reference evidence="3 4" key="1">
    <citation type="submission" date="2020-06" db="EMBL/GenBank/DDBJ databases">
        <title>Genome mining for natural products.</title>
        <authorList>
            <person name="Zhang B."/>
            <person name="Shi J."/>
            <person name="Ge H."/>
        </authorList>
    </citation>
    <scope>NUCLEOTIDE SEQUENCE [LARGE SCALE GENOMIC DNA]</scope>
    <source>
        <strain evidence="3 4">NA02069</strain>
    </source>
</reference>
<evidence type="ECO:0000256" key="1">
    <source>
        <dbReference type="SAM" id="SignalP"/>
    </source>
</evidence>
<feature type="domain" description="DUF6299" evidence="2">
    <location>
        <begin position="39"/>
        <end position="153"/>
    </location>
</feature>
<dbReference type="Pfam" id="PF19816">
    <property type="entry name" value="DUF6299"/>
    <property type="match status" value="1"/>
</dbReference>
<feature type="chain" id="PRO_5028911906" description="DUF6299 domain-containing protein" evidence="1">
    <location>
        <begin position="27"/>
        <end position="154"/>
    </location>
</feature>
<dbReference type="EMBL" id="CP056041">
    <property type="protein sequence ID" value="QKZ18088.1"/>
    <property type="molecule type" value="Genomic_DNA"/>
</dbReference>